<gene>
    <name evidence="15" type="primary">bla</name>
    <name evidence="15" type="ORF">DP923_04130</name>
</gene>
<keyword evidence="10" id="KW-0378">Hydrolase</keyword>
<dbReference type="EC" id="3.5.2.6" evidence="6"/>
<dbReference type="GO" id="GO:0008270">
    <property type="term" value="F:zinc ion binding"/>
    <property type="evidence" value="ECO:0007669"/>
    <property type="project" value="InterPro"/>
</dbReference>
<dbReference type="PANTHER" id="PTHR42951">
    <property type="entry name" value="METALLO-BETA-LACTAMASE DOMAIN-CONTAINING"/>
    <property type="match status" value="1"/>
</dbReference>
<evidence type="ECO:0000256" key="2">
    <source>
        <dbReference type="ARBA" id="ARBA00001947"/>
    </source>
</evidence>
<proteinExistence type="inferred from homology"/>
<dbReference type="NCBIfam" id="NF012229">
    <property type="entry name" value="bla_class_B_core"/>
    <property type="match status" value="1"/>
</dbReference>
<evidence type="ECO:0000256" key="4">
    <source>
        <dbReference type="ARBA" id="ARBA00005250"/>
    </source>
</evidence>
<evidence type="ECO:0000256" key="11">
    <source>
        <dbReference type="ARBA" id="ARBA00022833"/>
    </source>
</evidence>
<keyword evidence="11" id="KW-0862">Zinc</keyword>
<reference evidence="15 16" key="2">
    <citation type="submission" date="2018-07" db="EMBL/GenBank/DDBJ databases">
        <title>Pontibacter sp. 2b14 genomic sequence and assembly.</title>
        <authorList>
            <person name="Du Z.-J."/>
        </authorList>
    </citation>
    <scope>NUCLEOTIDE SEQUENCE [LARGE SCALE GENOMIC DNA]</scope>
    <source>
        <strain evidence="15 16">2b14</strain>
    </source>
</reference>
<dbReference type="EMBL" id="QMDV01000001">
    <property type="protein sequence ID" value="RAU84239.1"/>
    <property type="molecule type" value="Genomic_DNA"/>
</dbReference>
<evidence type="ECO:0000256" key="9">
    <source>
        <dbReference type="ARBA" id="ARBA00022764"/>
    </source>
</evidence>
<comment type="cofactor">
    <cofactor evidence="2">
        <name>Zn(2+)</name>
        <dbReference type="ChEBI" id="CHEBI:29105"/>
    </cofactor>
</comment>
<evidence type="ECO:0000313" key="16">
    <source>
        <dbReference type="Proteomes" id="UP000251692"/>
    </source>
</evidence>
<sequence length="241" mass="26459">MPFRLLFILGLIFGFAQLVQAQEARIQVTKVKPDLYVYTSYGTFNGEKVPANGLIISTTDSVVLIDTPWDDPQTEQVLTWVAKNLKKPVTHCIVTHAHQDRMGGIAALQKQKVKVWSTALTSKKAFEQGLGNPSPVLPPTDTTFTIGRTEIEVYFPGAGHVPDNLVVWLPETKLLAGGCLVKAEDAKNLGNVAEANLTAWPEAIRHVLFRYPDAAVVVPGHGPLSDNKALHHTLKLLLQRK</sequence>
<dbReference type="Pfam" id="PF00753">
    <property type="entry name" value="Lactamase_B"/>
    <property type="match status" value="1"/>
</dbReference>
<evidence type="ECO:0000259" key="14">
    <source>
        <dbReference type="SMART" id="SM00849"/>
    </source>
</evidence>
<dbReference type="OrthoDB" id="9769598at2"/>
<dbReference type="Proteomes" id="UP000251692">
    <property type="component" value="Unassembled WGS sequence"/>
</dbReference>
<dbReference type="GO" id="GO:0017001">
    <property type="term" value="P:antibiotic catabolic process"/>
    <property type="evidence" value="ECO:0007669"/>
    <property type="project" value="InterPro"/>
</dbReference>
<feature type="signal peptide" evidence="13">
    <location>
        <begin position="1"/>
        <end position="21"/>
    </location>
</feature>
<comment type="caution">
    <text evidence="15">The sequence shown here is derived from an EMBL/GenBank/DDBJ whole genome shotgun (WGS) entry which is preliminary data.</text>
</comment>
<feature type="domain" description="Metallo-beta-lactamase" evidence="14">
    <location>
        <begin position="50"/>
        <end position="221"/>
    </location>
</feature>
<keyword evidence="9" id="KW-0574">Periplasm</keyword>
<keyword evidence="16" id="KW-1185">Reference proteome</keyword>
<accession>A0A364RIW0</accession>
<keyword evidence="7" id="KW-0479">Metal-binding</keyword>
<dbReference type="SMART" id="SM00849">
    <property type="entry name" value="Lactamase_B"/>
    <property type="match status" value="1"/>
</dbReference>
<evidence type="ECO:0000256" key="7">
    <source>
        <dbReference type="ARBA" id="ARBA00022723"/>
    </source>
</evidence>
<dbReference type="GO" id="GO:0046677">
    <property type="term" value="P:response to antibiotic"/>
    <property type="evidence" value="ECO:0007669"/>
    <property type="project" value="UniProtKB-KW"/>
</dbReference>
<dbReference type="InterPro" id="IPR036866">
    <property type="entry name" value="RibonucZ/Hydroxyglut_hydro"/>
</dbReference>
<dbReference type="InterPro" id="IPR001018">
    <property type="entry name" value="Beta-lactamase_class-B_CS"/>
</dbReference>
<feature type="chain" id="PRO_5016984989" description="beta-lactamase" evidence="13">
    <location>
        <begin position="22"/>
        <end position="241"/>
    </location>
</feature>
<evidence type="ECO:0000256" key="3">
    <source>
        <dbReference type="ARBA" id="ARBA00004418"/>
    </source>
</evidence>
<dbReference type="RefSeq" id="WP_112304520.1">
    <property type="nucleotide sequence ID" value="NZ_QMDV01000001.1"/>
</dbReference>
<comment type="subcellular location">
    <subcellularLocation>
        <location evidence="3">Periplasm</location>
    </subcellularLocation>
</comment>
<keyword evidence="12" id="KW-0046">Antibiotic resistance</keyword>
<evidence type="ECO:0000256" key="10">
    <source>
        <dbReference type="ARBA" id="ARBA00022801"/>
    </source>
</evidence>
<protein>
    <recommendedName>
        <fullName evidence="6">beta-lactamase</fullName>
        <ecNumber evidence="6">3.5.2.6</ecNumber>
    </recommendedName>
</protein>
<comment type="subunit">
    <text evidence="5">Monomer.</text>
</comment>
<dbReference type="PROSITE" id="PS00744">
    <property type="entry name" value="BETA_LACTAMASE_B_2"/>
    <property type="match status" value="1"/>
</dbReference>
<dbReference type="InterPro" id="IPR058199">
    <property type="entry name" value="BlaB//VIM/IMP-1"/>
</dbReference>
<evidence type="ECO:0000256" key="8">
    <source>
        <dbReference type="ARBA" id="ARBA00022729"/>
    </source>
</evidence>
<comment type="similarity">
    <text evidence="4">Belongs to the metallo-beta-lactamase superfamily. Class-B beta-lactamase family.</text>
</comment>
<dbReference type="AlphaFoldDB" id="A0A364RIW0"/>
<dbReference type="SUPFAM" id="SSF56281">
    <property type="entry name" value="Metallo-hydrolase/oxidoreductase"/>
    <property type="match status" value="1"/>
</dbReference>
<evidence type="ECO:0000256" key="5">
    <source>
        <dbReference type="ARBA" id="ARBA00011245"/>
    </source>
</evidence>
<dbReference type="GO" id="GO:0042597">
    <property type="term" value="C:periplasmic space"/>
    <property type="evidence" value="ECO:0007669"/>
    <property type="project" value="UniProtKB-SubCell"/>
</dbReference>
<dbReference type="NCBIfam" id="NF033088">
    <property type="entry name" value="bla_subclass_B1"/>
    <property type="match status" value="1"/>
</dbReference>
<dbReference type="PANTHER" id="PTHR42951:SF4">
    <property type="entry name" value="ACYL-COENZYME A THIOESTERASE MBLAC2"/>
    <property type="match status" value="1"/>
</dbReference>
<evidence type="ECO:0000256" key="13">
    <source>
        <dbReference type="SAM" id="SignalP"/>
    </source>
</evidence>
<organism evidence="15 16">
    <name type="scientific">Pontibacter arcticus</name>
    <dbReference type="NCBI Taxonomy" id="2080288"/>
    <lineage>
        <taxon>Bacteria</taxon>
        <taxon>Pseudomonadati</taxon>
        <taxon>Bacteroidota</taxon>
        <taxon>Cytophagia</taxon>
        <taxon>Cytophagales</taxon>
        <taxon>Hymenobacteraceae</taxon>
        <taxon>Pontibacter</taxon>
    </lineage>
</organism>
<evidence type="ECO:0000256" key="12">
    <source>
        <dbReference type="ARBA" id="ARBA00023251"/>
    </source>
</evidence>
<reference evidence="15 16" key="1">
    <citation type="submission" date="2018-06" db="EMBL/GenBank/DDBJ databases">
        <authorList>
            <person name="Liu Z.-W."/>
        </authorList>
    </citation>
    <scope>NUCLEOTIDE SEQUENCE [LARGE SCALE GENOMIC DNA]</scope>
    <source>
        <strain evidence="15 16">2b14</strain>
    </source>
</reference>
<dbReference type="InterPro" id="IPR050855">
    <property type="entry name" value="NDM-1-like"/>
</dbReference>
<evidence type="ECO:0000256" key="6">
    <source>
        <dbReference type="ARBA" id="ARBA00012865"/>
    </source>
</evidence>
<name>A0A364RIW0_9BACT</name>
<comment type="catalytic activity">
    <reaction evidence="1">
        <text>a beta-lactam + H2O = a substituted beta-amino acid</text>
        <dbReference type="Rhea" id="RHEA:20401"/>
        <dbReference type="ChEBI" id="CHEBI:15377"/>
        <dbReference type="ChEBI" id="CHEBI:35627"/>
        <dbReference type="ChEBI" id="CHEBI:140347"/>
        <dbReference type="EC" id="3.5.2.6"/>
    </reaction>
</comment>
<keyword evidence="8 13" id="KW-0732">Signal</keyword>
<evidence type="ECO:0000313" key="15">
    <source>
        <dbReference type="EMBL" id="RAU84239.1"/>
    </source>
</evidence>
<dbReference type="GO" id="GO:0008800">
    <property type="term" value="F:beta-lactamase activity"/>
    <property type="evidence" value="ECO:0007669"/>
    <property type="project" value="UniProtKB-EC"/>
</dbReference>
<evidence type="ECO:0000256" key="1">
    <source>
        <dbReference type="ARBA" id="ARBA00001526"/>
    </source>
</evidence>
<dbReference type="Gene3D" id="3.60.15.10">
    <property type="entry name" value="Ribonuclease Z/Hydroxyacylglutathione hydrolase-like"/>
    <property type="match status" value="1"/>
</dbReference>
<dbReference type="InterPro" id="IPR001279">
    <property type="entry name" value="Metallo-B-lactamas"/>
</dbReference>